<name>A0A7W4TLD6_KINRA</name>
<evidence type="ECO:0000256" key="1">
    <source>
        <dbReference type="SAM" id="MobiDB-lite"/>
    </source>
</evidence>
<feature type="transmembrane region" description="Helical" evidence="2">
    <location>
        <begin position="147"/>
        <end position="166"/>
    </location>
</feature>
<dbReference type="EMBL" id="JACHVY010000001">
    <property type="protein sequence ID" value="MBB2901049.1"/>
    <property type="molecule type" value="Genomic_DNA"/>
</dbReference>
<keyword evidence="2" id="KW-1133">Transmembrane helix</keyword>
<gene>
    <name evidence="3" type="ORF">FHR75_001837</name>
</gene>
<organism evidence="3 4">
    <name type="scientific">Kineococcus radiotolerans</name>
    <dbReference type="NCBI Taxonomy" id="131568"/>
    <lineage>
        <taxon>Bacteria</taxon>
        <taxon>Bacillati</taxon>
        <taxon>Actinomycetota</taxon>
        <taxon>Actinomycetes</taxon>
        <taxon>Kineosporiales</taxon>
        <taxon>Kineosporiaceae</taxon>
        <taxon>Kineococcus</taxon>
    </lineage>
</organism>
<reference evidence="3 4" key="2">
    <citation type="submission" date="2020-08" db="EMBL/GenBank/DDBJ databases">
        <authorList>
            <person name="Partida-Martinez L."/>
            <person name="Huntemann M."/>
            <person name="Clum A."/>
            <person name="Wang J."/>
            <person name="Palaniappan K."/>
            <person name="Ritter S."/>
            <person name="Chen I.-M."/>
            <person name="Stamatis D."/>
            <person name="Reddy T."/>
            <person name="O'Malley R."/>
            <person name="Daum C."/>
            <person name="Shapiro N."/>
            <person name="Ivanova N."/>
            <person name="Kyrpides N."/>
            <person name="Woyke T."/>
        </authorList>
    </citation>
    <scope>NUCLEOTIDE SEQUENCE [LARGE SCALE GENOMIC DNA]</scope>
    <source>
        <strain evidence="3 4">AS2.23</strain>
    </source>
</reference>
<dbReference type="Proteomes" id="UP000533269">
    <property type="component" value="Unassembled WGS sequence"/>
</dbReference>
<feature type="region of interest" description="Disordered" evidence="1">
    <location>
        <begin position="1"/>
        <end position="41"/>
    </location>
</feature>
<accession>A0A7W4TLD6</accession>
<evidence type="ECO:0000313" key="3">
    <source>
        <dbReference type="EMBL" id="MBB2901049.1"/>
    </source>
</evidence>
<feature type="compositionally biased region" description="Basic and acidic residues" evidence="1">
    <location>
        <begin position="293"/>
        <end position="304"/>
    </location>
</feature>
<feature type="transmembrane region" description="Helical" evidence="2">
    <location>
        <begin position="79"/>
        <end position="98"/>
    </location>
</feature>
<protein>
    <submittedName>
        <fullName evidence="3">Uncharacterized protein</fullName>
    </submittedName>
</protein>
<dbReference type="RefSeq" id="WP_183391053.1">
    <property type="nucleotide sequence ID" value="NZ_JACHVY010000001.1"/>
</dbReference>
<comment type="caution">
    <text evidence="3">The sequence shown here is derived from an EMBL/GenBank/DDBJ whole genome shotgun (WGS) entry which is preliminary data.</text>
</comment>
<feature type="transmembrane region" description="Helical" evidence="2">
    <location>
        <begin position="47"/>
        <end position="67"/>
    </location>
</feature>
<keyword evidence="2" id="KW-0812">Transmembrane</keyword>
<feature type="compositionally biased region" description="Acidic residues" evidence="1">
    <location>
        <begin position="228"/>
        <end position="251"/>
    </location>
</feature>
<feature type="compositionally biased region" description="Low complexity" evidence="1">
    <location>
        <begin position="252"/>
        <end position="278"/>
    </location>
</feature>
<evidence type="ECO:0000256" key="2">
    <source>
        <dbReference type="SAM" id="Phobius"/>
    </source>
</evidence>
<dbReference type="AlphaFoldDB" id="A0A7W4TLD6"/>
<reference evidence="3 4" key="1">
    <citation type="submission" date="2020-08" db="EMBL/GenBank/DDBJ databases">
        <title>The Agave Microbiome: Exploring the role of microbial communities in plant adaptations to desert environments.</title>
        <authorList>
            <person name="Partida-Martinez L.P."/>
        </authorList>
    </citation>
    <scope>NUCLEOTIDE SEQUENCE [LARGE SCALE GENOMIC DNA]</scope>
    <source>
        <strain evidence="3 4">AS2.23</strain>
    </source>
</reference>
<sequence length="304" mass="30556">MDQQPDDEPHRPPTEPAGTGPAGAGVGERVGQRADQRVGAAPEPGGWASWLLVAVAAAPVLVLGEVARRHLGGGLDARYFGATAGSGEDAVGLGLGWSTRFSLLWTAVPVPEVLLAALAGLLVLCALVVAGRPAWLVPGRWGRRAAAGVAALAAAESLIALLTLAGRADDSEREGFGGLSITYYVPPTGRFPEIAPVLALLAVTTVLPALAALVLWRDGDGAPAGRGDDDDDVDEVDEVDAAPDADGDDTGDLGATPAVTTPTAAAPGTPAAPPAVAGRGPGPAPGIPTVPAHELDAYRRPRVP</sequence>
<feature type="transmembrane region" description="Helical" evidence="2">
    <location>
        <begin position="113"/>
        <end position="135"/>
    </location>
</feature>
<feature type="transmembrane region" description="Helical" evidence="2">
    <location>
        <begin position="194"/>
        <end position="216"/>
    </location>
</feature>
<proteinExistence type="predicted"/>
<evidence type="ECO:0000313" key="4">
    <source>
        <dbReference type="Proteomes" id="UP000533269"/>
    </source>
</evidence>
<keyword evidence="2" id="KW-0472">Membrane</keyword>
<feature type="region of interest" description="Disordered" evidence="1">
    <location>
        <begin position="222"/>
        <end position="304"/>
    </location>
</feature>